<dbReference type="InParanoid" id="A0A0D2JU36"/>
<evidence type="ECO:0000259" key="4">
    <source>
        <dbReference type="Pfam" id="PF00891"/>
    </source>
</evidence>
<dbReference type="InterPro" id="IPR036390">
    <property type="entry name" value="WH_DNA-bd_sf"/>
</dbReference>
<dbReference type="PROSITE" id="PS51683">
    <property type="entry name" value="SAM_OMT_II"/>
    <property type="match status" value="1"/>
</dbReference>
<dbReference type="SUPFAM" id="SSF46785">
    <property type="entry name" value="Winged helix' DNA-binding domain"/>
    <property type="match status" value="1"/>
</dbReference>
<protein>
    <submittedName>
        <fullName evidence="6">O-methyltransferase</fullName>
    </submittedName>
</protein>
<accession>A0A0D2JU36</accession>
<dbReference type="InterPro" id="IPR001077">
    <property type="entry name" value="COMT_C"/>
</dbReference>
<proteinExistence type="predicted"/>
<evidence type="ECO:0000256" key="1">
    <source>
        <dbReference type="ARBA" id="ARBA00022603"/>
    </source>
</evidence>
<keyword evidence="2 6" id="KW-0808">Transferase</keyword>
<dbReference type="Gene3D" id="1.10.10.10">
    <property type="entry name" value="Winged helix-like DNA-binding domain superfamily/Winged helix DNA-binding domain"/>
    <property type="match status" value="1"/>
</dbReference>
<dbReference type="GO" id="GO:0008171">
    <property type="term" value="F:O-methyltransferase activity"/>
    <property type="evidence" value="ECO:0007669"/>
    <property type="project" value="InterPro"/>
</dbReference>
<feature type="domain" description="O-methyltransferase dimerisation" evidence="5">
    <location>
        <begin position="16"/>
        <end position="86"/>
    </location>
</feature>
<keyword evidence="7" id="KW-1185">Reference proteome</keyword>
<dbReference type="InterPro" id="IPR012967">
    <property type="entry name" value="COMT_dimerisation"/>
</dbReference>
<feature type="domain" description="O-methyltransferase C-terminal" evidence="4">
    <location>
        <begin position="159"/>
        <end position="315"/>
    </location>
</feature>
<evidence type="ECO:0000313" key="6">
    <source>
        <dbReference type="EMBL" id="KIX12980.1"/>
    </source>
</evidence>
<sequence>MRKLPDIDLESSSIYEILSGRIKARVLLTGIELGVFDHLSAPRSGPEIAQELETHPGSTEAMLDSLACLGLIEKNNGLYRNTTEAEISLCQKSPAYVGEMVGMIYRMSSGALQDMTTLVKSGPPPGSPDMGDQAIWADYARSMANYQLGGPARKLAGLISKIQGFSSFERMLDLGGGSGMLCIAVLAQHPTMRGVVFDQPSVVKMTESFIAEYEMQDRMSVMGGDYTSDSLGEGYDLVLASATLNFVGDDLGPLMRKIHQTLKPGGVFVSLAEGITHEHTRPPGMILENLTHALYGQVKMFEKGEIARAMDQAGFSPIESRTVPTPFCPIEMDVGRKSG</sequence>
<comment type="caution">
    <text evidence="6">The sequence shown here is derived from an EMBL/GenBank/DDBJ whole genome shotgun (WGS) entry which is preliminary data.</text>
</comment>
<evidence type="ECO:0000259" key="5">
    <source>
        <dbReference type="Pfam" id="PF08100"/>
    </source>
</evidence>
<dbReference type="GO" id="GO:0046983">
    <property type="term" value="F:protein dimerization activity"/>
    <property type="evidence" value="ECO:0007669"/>
    <property type="project" value="InterPro"/>
</dbReference>
<dbReference type="SUPFAM" id="SSF53335">
    <property type="entry name" value="S-adenosyl-L-methionine-dependent methyltransferases"/>
    <property type="match status" value="1"/>
</dbReference>
<dbReference type="OrthoDB" id="9767938at2"/>
<evidence type="ECO:0000256" key="3">
    <source>
        <dbReference type="ARBA" id="ARBA00022691"/>
    </source>
</evidence>
<keyword evidence="1 6" id="KW-0489">Methyltransferase</keyword>
<dbReference type="EMBL" id="AZAC01000020">
    <property type="protein sequence ID" value="KIX12980.1"/>
    <property type="molecule type" value="Genomic_DNA"/>
</dbReference>
<dbReference type="AlphaFoldDB" id="A0A0D2JU36"/>
<dbReference type="InterPro" id="IPR029063">
    <property type="entry name" value="SAM-dependent_MTases_sf"/>
</dbReference>
<dbReference type="InterPro" id="IPR016461">
    <property type="entry name" value="COMT-like"/>
</dbReference>
<dbReference type="Pfam" id="PF08100">
    <property type="entry name" value="Dimerisation"/>
    <property type="match status" value="1"/>
</dbReference>
<keyword evidence="3" id="KW-0949">S-adenosyl-L-methionine</keyword>
<evidence type="ECO:0000313" key="7">
    <source>
        <dbReference type="Proteomes" id="UP000032233"/>
    </source>
</evidence>
<gene>
    <name evidence="6" type="ORF">X474_16400</name>
</gene>
<dbReference type="Proteomes" id="UP000032233">
    <property type="component" value="Unassembled WGS sequence"/>
</dbReference>
<dbReference type="PANTHER" id="PTHR11746">
    <property type="entry name" value="O-METHYLTRANSFERASE"/>
    <property type="match status" value="1"/>
</dbReference>
<dbReference type="Gene3D" id="3.40.50.150">
    <property type="entry name" value="Vaccinia Virus protein VP39"/>
    <property type="match status" value="1"/>
</dbReference>
<organism evidence="6 7">
    <name type="scientific">Dethiosulfatarculus sandiegensis</name>
    <dbReference type="NCBI Taxonomy" id="1429043"/>
    <lineage>
        <taxon>Bacteria</taxon>
        <taxon>Pseudomonadati</taxon>
        <taxon>Thermodesulfobacteriota</taxon>
        <taxon>Desulfarculia</taxon>
        <taxon>Desulfarculales</taxon>
        <taxon>Desulfarculaceae</taxon>
        <taxon>Dethiosulfatarculus</taxon>
    </lineage>
</organism>
<dbReference type="RefSeq" id="WP_044349952.1">
    <property type="nucleotide sequence ID" value="NZ_AZAC01000020.1"/>
</dbReference>
<name>A0A0D2JU36_9BACT</name>
<dbReference type="Pfam" id="PF00891">
    <property type="entry name" value="Methyltransf_2"/>
    <property type="match status" value="1"/>
</dbReference>
<reference evidence="6 7" key="1">
    <citation type="submission" date="2013-11" db="EMBL/GenBank/DDBJ databases">
        <title>Metagenomic analysis of a methanogenic consortium involved in long chain n-alkane degradation.</title>
        <authorList>
            <person name="Davidova I.A."/>
            <person name="Callaghan A.V."/>
            <person name="Wawrik B."/>
            <person name="Pruitt S."/>
            <person name="Marks C."/>
            <person name="Duncan K.E."/>
            <person name="Suflita J.M."/>
        </authorList>
    </citation>
    <scope>NUCLEOTIDE SEQUENCE [LARGE SCALE GENOMIC DNA]</scope>
    <source>
        <strain evidence="6 7">SPR</strain>
    </source>
</reference>
<evidence type="ECO:0000256" key="2">
    <source>
        <dbReference type="ARBA" id="ARBA00022679"/>
    </source>
</evidence>
<dbReference type="GO" id="GO:0032259">
    <property type="term" value="P:methylation"/>
    <property type="evidence" value="ECO:0007669"/>
    <property type="project" value="UniProtKB-KW"/>
</dbReference>
<dbReference type="CDD" id="cd02440">
    <property type="entry name" value="AdoMet_MTases"/>
    <property type="match status" value="1"/>
</dbReference>
<dbReference type="STRING" id="1429043.X474_16400"/>
<dbReference type="InterPro" id="IPR036388">
    <property type="entry name" value="WH-like_DNA-bd_sf"/>
</dbReference>